<accession>A0ABX7VKF4</accession>
<dbReference type="InterPro" id="IPR032708">
    <property type="entry name" value="McjB_C"/>
</dbReference>
<dbReference type="Pfam" id="PF13471">
    <property type="entry name" value="Transglut_core3"/>
    <property type="match status" value="1"/>
</dbReference>
<protein>
    <submittedName>
        <fullName evidence="2">Lasso peptide biosynthesis protein</fullName>
    </submittedName>
</protein>
<feature type="domain" description="Microcin J25-processing protein McjB C-terminal" evidence="1">
    <location>
        <begin position="52"/>
        <end position="100"/>
    </location>
</feature>
<proteinExistence type="predicted"/>
<organism evidence="2 3">
    <name type="scientific">Xenorhabdus budapestensis</name>
    <dbReference type="NCBI Taxonomy" id="290110"/>
    <lineage>
        <taxon>Bacteria</taxon>
        <taxon>Pseudomonadati</taxon>
        <taxon>Pseudomonadota</taxon>
        <taxon>Gammaproteobacteria</taxon>
        <taxon>Enterobacterales</taxon>
        <taxon>Morganellaceae</taxon>
        <taxon>Xenorhabdus</taxon>
    </lineage>
</organism>
<gene>
    <name evidence="2" type="ORF">HGO23_03045</name>
</gene>
<dbReference type="EMBL" id="CP072455">
    <property type="protein sequence ID" value="QTL40396.1"/>
    <property type="molecule type" value="Genomic_DNA"/>
</dbReference>
<evidence type="ECO:0000313" key="3">
    <source>
        <dbReference type="Proteomes" id="UP000665047"/>
    </source>
</evidence>
<dbReference type="Proteomes" id="UP000665047">
    <property type="component" value="Chromosome"/>
</dbReference>
<sequence>MSILDNSSLVYTRLCIQFYKDYLDNRKKNNVIDIYSKIYHIKRFLRKMHDKDGMYKEDSTCYTLSLCIQLYLYSNGYDSKLIYGLTKVDQRIFGHAWVEFKYSRFNKEEVFNPGRVNLDEMKIIDSKIMVEDLLNYVFK</sequence>
<name>A0ABX7VKF4_XENBU</name>
<dbReference type="RefSeq" id="WP_209027938.1">
    <property type="nucleotide sequence ID" value="NZ_CP072455.1"/>
</dbReference>
<reference evidence="2 3" key="1">
    <citation type="submission" date="2021-03" db="EMBL/GenBank/DDBJ databases">
        <title>Complete Genome Sequence Data of Xenorhabdus budapestensis strain C72, a Candidate Biological Control Agent, from China.</title>
        <authorList>
            <person name="LI B."/>
            <person name="WANG S."/>
            <person name="QIU D."/>
        </authorList>
    </citation>
    <scope>NUCLEOTIDE SEQUENCE [LARGE SCALE GENOMIC DNA]</scope>
    <source>
        <strain evidence="2 3">C-7-2</strain>
    </source>
</reference>
<evidence type="ECO:0000313" key="2">
    <source>
        <dbReference type="EMBL" id="QTL40396.1"/>
    </source>
</evidence>
<evidence type="ECO:0000259" key="1">
    <source>
        <dbReference type="Pfam" id="PF13471"/>
    </source>
</evidence>
<keyword evidence="3" id="KW-1185">Reference proteome</keyword>